<organism evidence="3 4">
    <name type="scientific">Mycolicibacterium fortuitum subsp. acetamidolyticum</name>
    <dbReference type="NCBI Taxonomy" id="144550"/>
    <lineage>
        <taxon>Bacteria</taxon>
        <taxon>Bacillati</taxon>
        <taxon>Actinomycetota</taxon>
        <taxon>Actinomycetes</taxon>
        <taxon>Mycobacteriales</taxon>
        <taxon>Mycobacteriaceae</taxon>
        <taxon>Mycolicibacterium</taxon>
    </lineage>
</organism>
<comment type="caution">
    <text evidence="3">The sequence shown here is derived from an EMBL/GenBank/DDBJ whole genome shotgun (WGS) entry which is preliminary data.</text>
</comment>
<feature type="region of interest" description="Disordered" evidence="1">
    <location>
        <begin position="88"/>
        <end position="109"/>
    </location>
</feature>
<evidence type="ECO:0000313" key="4">
    <source>
        <dbReference type="Proteomes" id="UP000069705"/>
    </source>
</evidence>
<evidence type="ECO:0000256" key="2">
    <source>
        <dbReference type="SAM" id="Phobius"/>
    </source>
</evidence>
<dbReference type="EMBL" id="BCSZ01000010">
    <property type="protein sequence ID" value="GAT00946.1"/>
    <property type="molecule type" value="Genomic_DNA"/>
</dbReference>
<keyword evidence="2" id="KW-0472">Membrane</keyword>
<reference evidence="3 4" key="1">
    <citation type="journal article" date="2016" name="Genome Announc.">
        <title>Draft Genome Sequences of Five Rapidly Growing Mycobacterium Species, M. thermoresistibile, M. fortuitum subsp. acetamidolyticum, M. canariasense, M. brisbanense, and M. novocastrense.</title>
        <authorList>
            <person name="Katahira K."/>
            <person name="Ogura Y."/>
            <person name="Gotoh Y."/>
            <person name="Hayashi T."/>
        </authorList>
    </citation>
    <scope>NUCLEOTIDE SEQUENCE [LARGE SCALE GENOMIC DNA]</scope>
    <source>
        <strain evidence="3 4">JCM6368</strain>
    </source>
</reference>
<sequence length="109" mass="11488">MELMVLVIVAAVVLALASKLHGADRPLPMPIGVSALATFMWVVVPAVVIGLAHGGIVAWAIAGVGCVVAGHLQMRCLAEHGWFERHNGPPEIDSIRSLPETHAGQKEAR</sequence>
<evidence type="ECO:0000313" key="3">
    <source>
        <dbReference type="EMBL" id="GAT00946.1"/>
    </source>
</evidence>
<feature type="transmembrane region" description="Helical" evidence="2">
    <location>
        <begin position="38"/>
        <end position="68"/>
    </location>
</feature>
<reference evidence="4" key="2">
    <citation type="submission" date="2016-02" db="EMBL/GenBank/DDBJ databases">
        <title>Draft genome sequence of five rapidly growing Mycobacterium species.</title>
        <authorList>
            <person name="Katahira K."/>
            <person name="Gotou Y."/>
            <person name="Iida K."/>
            <person name="Ogura Y."/>
            <person name="Hayashi T."/>
        </authorList>
    </citation>
    <scope>NUCLEOTIDE SEQUENCE [LARGE SCALE GENOMIC DNA]</scope>
    <source>
        <strain evidence="4">JCM6368</strain>
    </source>
</reference>
<proteinExistence type="predicted"/>
<protein>
    <submittedName>
        <fullName evidence="3">NifC-like ABC-type porter/molybdate ABC transpor ter, permease protein</fullName>
    </submittedName>
</protein>
<gene>
    <name evidence="3" type="ORF">RMCFA_1060</name>
</gene>
<keyword evidence="2" id="KW-0812">Transmembrane</keyword>
<name>A0A100WMI4_MYCFO</name>
<dbReference type="Proteomes" id="UP000069705">
    <property type="component" value="Unassembled WGS sequence"/>
</dbReference>
<dbReference type="RefSeq" id="WP_061262669.1">
    <property type="nucleotide sequence ID" value="NZ_BCSZ01000010.1"/>
</dbReference>
<accession>A0A100WMI4</accession>
<evidence type="ECO:0000256" key="1">
    <source>
        <dbReference type="SAM" id="MobiDB-lite"/>
    </source>
</evidence>
<dbReference type="AlphaFoldDB" id="A0A100WMI4"/>
<keyword evidence="2" id="KW-1133">Transmembrane helix</keyword>